<feature type="non-terminal residue" evidence="2">
    <location>
        <position position="1"/>
    </location>
</feature>
<dbReference type="Proteomes" id="UP001189429">
    <property type="component" value="Unassembled WGS sequence"/>
</dbReference>
<proteinExistence type="predicted"/>
<feature type="region of interest" description="Disordered" evidence="1">
    <location>
        <begin position="1"/>
        <end position="23"/>
    </location>
</feature>
<protein>
    <recommendedName>
        <fullName evidence="4">PRC-barrel domain-containing protein</fullName>
    </recommendedName>
</protein>
<accession>A0ABN9T0F4</accession>
<evidence type="ECO:0008006" key="4">
    <source>
        <dbReference type="Google" id="ProtNLM"/>
    </source>
</evidence>
<sequence>PRGLAARSAAAPTSAAPSWPPPLRRPLAAAEIEQDMEVEFDDGRLGVVSDVFSAIDEFWVKDRDTGELVEIAPDDSRVRSFKADELFAARRPLPAGPLADDPADDADVAIAAAEPPVYEEEQAYGADASDALGPYGAAEAAEARVHGADAYAAAEDYVADWQAPDGADASAAAGEYAADGLAPERAEKKKAKRTTTTTTD</sequence>
<feature type="compositionally biased region" description="Low complexity" evidence="1">
    <location>
        <begin position="1"/>
        <end position="17"/>
    </location>
</feature>
<organism evidence="2 3">
    <name type="scientific">Prorocentrum cordatum</name>
    <dbReference type="NCBI Taxonomy" id="2364126"/>
    <lineage>
        <taxon>Eukaryota</taxon>
        <taxon>Sar</taxon>
        <taxon>Alveolata</taxon>
        <taxon>Dinophyceae</taxon>
        <taxon>Prorocentrales</taxon>
        <taxon>Prorocentraceae</taxon>
        <taxon>Prorocentrum</taxon>
    </lineage>
</organism>
<keyword evidence="3" id="KW-1185">Reference proteome</keyword>
<reference evidence="2" key="1">
    <citation type="submission" date="2023-10" db="EMBL/GenBank/DDBJ databases">
        <authorList>
            <person name="Chen Y."/>
            <person name="Shah S."/>
            <person name="Dougan E. K."/>
            <person name="Thang M."/>
            <person name="Chan C."/>
        </authorList>
    </citation>
    <scope>NUCLEOTIDE SEQUENCE [LARGE SCALE GENOMIC DNA]</scope>
</reference>
<feature type="compositionally biased region" description="Low complexity" evidence="1">
    <location>
        <begin position="170"/>
        <end position="181"/>
    </location>
</feature>
<comment type="caution">
    <text evidence="2">The sequence shown here is derived from an EMBL/GenBank/DDBJ whole genome shotgun (WGS) entry which is preliminary data.</text>
</comment>
<feature type="region of interest" description="Disordered" evidence="1">
    <location>
        <begin position="170"/>
        <end position="200"/>
    </location>
</feature>
<evidence type="ECO:0000313" key="3">
    <source>
        <dbReference type="Proteomes" id="UP001189429"/>
    </source>
</evidence>
<gene>
    <name evidence="2" type="ORF">PCOR1329_LOCUS34071</name>
</gene>
<evidence type="ECO:0000313" key="2">
    <source>
        <dbReference type="EMBL" id="CAK0838036.1"/>
    </source>
</evidence>
<evidence type="ECO:0000256" key="1">
    <source>
        <dbReference type="SAM" id="MobiDB-lite"/>
    </source>
</evidence>
<name>A0ABN9T0F4_9DINO</name>
<dbReference type="EMBL" id="CAUYUJ010014193">
    <property type="protein sequence ID" value="CAK0838036.1"/>
    <property type="molecule type" value="Genomic_DNA"/>
</dbReference>